<accession>A0AAX6G1A0</accession>
<evidence type="ECO:0000256" key="2">
    <source>
        <dbReference type="ARBA" id="ARBA00022771"/>
    </source>
</evidence>
<feature type="region of interest" description="Disordered" evidence="7">
    <location>
        <begin position="328"/>
        <end position="353"/>
    </location>
</feature>
<dbReference type="Gene3D" id="3.30.40.10">
    <property type="entry name" value="Zinc/RING finger domain, C3HC4 (zinc finger)"/>
    <property type="match status" value="1"/>
</dbReference>
<evidence type="ECO:0000256" key="1">
    <source>
        <dbReference type="ARBA" id="ARBA00022723"/>
    </source>
</evidence>
<keyword evidence="1" id="KW-0479">Metal-binding</keyword>
<organism evidence="9 10">
    <name type="scientific">Iris pallida</name>
    <name type="common">Sweet iris</name>
    <dbReference type="NCBI Taxonomy" id="29817"/>
    <lineage>
        <taxon>Eukaryota</taxon>
        <taxon>Viridiplantae</taxon>
        <taxon>Streptophyta</taxon>
        <taxon>Embryophyta</taxon>
        <taxon>Tracheophyta</taxon>
        <taxon>Spermatophyta</taxon>
        <taxon>Magnoliopsida</taxon>
        <taxon>Liliopsida</taxon>
        <taxon>Asparagales</taxon>
        <taxon>Iridaceae</taxon>
        <taxon>Iridoideae</taxon>
        <taxon>Irideae</taxon>
        <taxon>Iris</taxon>
    </lineage>
</organism>
<keyword evidence="3" id="KW-0862">Zinc</keyword>
<evidence type="ECO:0000313" key="10">
    <source>
        <dbReference type="Proteomes" id="UP001140949"/>
    </source>
</evidence>
<keyword evidence="2 6" id="KW-0863">Zinc-finger</keyword>
<dbReference type="PANTHER" id="PTHR33304:SF9">
    <property type="entry name" value="RING_FYVE_PHD ZINC FINGER SUPERFAMILY PROTEIN"/>
    <property type="match status" value="1"/>
</dbReference>
<evidence type="ECO:0000259" key="8">
    <source>
        <dbReference type="PROSITE" id="PS50016"/>
    </source>
</evidence>
<name>A0AAX6G1A0_IRIPA</name>
<reference evidence="9" key="1">
    <citation type="journal article" date="2023" name="GigaByte">
        <title>Genome assembly of the bearded iris, Iris pallida Lam.</title>
        <authorList>
            <person name="Bruccoleri R.E."/>
            <person name="Oakeley E.J."/>
            <person name="Faust A.M.E."/>
            <person name="Altorfer M."/>
            <person name="Dessus-Babus S."/>
            <person name="Burckhardt D."/>
            <person name="Oertli M."/>
            <person name="Naumann U."/>
            <person name="Petersen F."/>
            <person name="Wong J."/>
        </authorList>
    </citation>
    <scope>NUCLEOTIDE SEQUENCE</scope>
    <source>
        <strain evidence="9">GSM-AAB239-AS_SAM_17_03QT</strain>
    </source>
</reference>
<keyword evidence="10" id="KW-1185">Reference proteome</keyword>
<feature type="domain" description="PHD-type" evidence="8">
    <location>
        <begin position="21"/>
        <end position="72"/>
    </location>
</feature>
<reference evidence="9" key="2">
    <citation type="submission" date="2023-04" db="EMBL/GenBank/DDBJ databases">
        <authorList>
            <person name="Bruccoleri R.E."/>
            <person name="Oakeley E.J."/>
            <person name="Faust A.-M."/>
            <person name="Dessus-Babus S."/>
            <person name="Altorfer M."/>
            <person name="Burckhardt D."/>
            <person name="Oertli M."/>
            <person name="Naumann U."/>
            <person name="Petersen F."/>
            <person name="Wong J."/>
        </authorList>
    </citation>
    <scope>NUCLEOTIDE SEQUENCE</scope>
    <source>
        <strain evidence="9">GSM-AAB239-AS_SAM_17_03QT</strain>
        <tissue evidence="9">Leaf</tissue>
    </source>
</reference>
<evidence type="ECO:0000256" key="4">
    <source>
        <dbReference type="ARBA" id="ARBA00023015"/>
    </source>
</evidence>
<protein>
    <recommendedName>
        <fullName evidence="8">PHD-type domain-containing protein</fullName>
    </recommendedName>
</protein>
<evidence type="ECO:0000256" key="5">
    <source>
        <dbReference type="ARBA" id="ARBA00023163"/>
    </source>
</evidence>
<dbReference type="InterPro" id="IPR013083">
    <property type="entry name" value="Znf_RING/FYVE/PHD"/>
</dbReference>
<dbReference type="SUPFAM" id="SSF57903">
    <property type="entry name" value="FYVE/PHD zinc finger"/>
    <property type="match status" value="1"/>
</dbReference>
<dbReference type="SMART" id="SM00249">
    <property type="entry name" value="PHD"/>
    <property type="match status" value="1"/>
</dbReference>
<dbReference type="Proteomes" id="UP001140949">
    <property type="component" value="Unassembled WGS sequence"/>
</dbReference>
<feature type="region of interest" description="Disordered" evidence="7">
    <location>
        <begin position="892"/>
        <end position="920"/>
    </location>
</feature>
<dbReference type="InterPro" id="IPR001965">
    <property type="entry name" value="Znf_PHD"/>
</dbReference>
<dbReference type="InterPro" id="IPR019787">
    <property type="entry name" value="Znf_PHD-finger"/>
</dbReference>
<evidence type="ECO:0000256" key="6">
    <source>
        <dbReference type="PROSITE-ProRule" id="PRU00146"/>
    </source>
</evidence>
<dbReference type="InterPro" id="IPR049914">
    <property type="entry name" value="PHD1-3/5-6"/>
</dbReference>
<evidence type="ECO:0000313" key="9">
    <source>
        <dbReference type="EMBL" id="KAJ6822115.1"/>
    </source>
</evidence>
<dbReference type="InterPro" id="IPR056280">
    <property type="entry name" value="AIPP2-like_SPOC"/>
</dbReference>
<evidence type="ECO:0000256" key="3">
    <source>
        <dbReference type="ARBA" id="ARBA00022833"/>
    </source>
</evidence>
<dbReference type="Pfam" id="PF23121">
    <property type="entry name" value="SPOC_AIPP2"/>
    <property type="match status" value="1"/>
</dbReference>
<feature type="region of interest" description="Disordered" evidence="7">
    <location>
        <begin position="520"/>
        <end position="549"/>
    </location>
</feature>
<dbReference type="GO" id="GO:0034244">
    <property type="term" value="P:negative regulation of transcription elongation by RNA polymerase II"/>
    <property type="evidence" value="ECO:0007669"/>
    <property type="project" value="InterPro"/>
</dbReference>
<evidence type="ECO:0000256" key="7">
    <source>
        <dbReference type="SAM" id="MobiDB-lite"/>
    </source>
</evidence>
<keyword evidence="5" id="KW-0804">Transcription</keyword>
<gene>
    <name evidence="9" type="ORF">M6B38_390480</name>
</gene>
<dbReference type="AlphaFoldDB" id="A0AAX6G1A0"/>
<dbReference type="EMBL" id="JANAVB010024599">
    <property type="protein sequence ID" value="KAJ6822115.1"/>
    <property type="molecule type" value="Genomic_DNA"/>
</dbReference>
<dbReference type="GO" id="GO:0008270">
    <property type="term" value="F:zinc ion binding"/>
    <property type="evidence" value="ECO:0007669"/>
    <property type="project" value="UniProtKB-KW"/>
</dbReference>
<sequence>MEKHQPQATTESDESADIEDVKVCDICGDAGQEELLAICNRCTDGAEHTYCMRKKLHELPEGDWLCEECKTREETENAENSEPVLGEQEVLHFNESASNPRPLQELDTKVHDSGVHVTREEVAETDLNSSKKVCDSSGVSIVAAISKAKSVLYQELDPKVHGVHGTNEEVDAETDVNSSRKVSDSSDVSIGAAISKAKSVLSRGSSFGFLEARKLKQAQQAASSGGSLSNSVSFNNTNAKPKVKQLIGSIPQNQILSRENVSSDTRKEGGVKSIIESASFKSLNSGCFTAEPINKVQAAHSSQPEDHRVLKEEESKMVEKGSYIAERSLINPPPVTGDSSCPNPEAEHRSESNVLQINRRSLDTDIAGSELKKALYISKNIGRTPSTLRGQKPYQTDCTNNLNASSIIADRSCSIPNTVLRRTAPRATDLGHRDNKTKDLTFSNIPKKEASGGSRSLLHCKKCNEVGHTTDRCSIDKLHVFALKPSADRNLKEGHNKSSKWKDAVHASSSKFMIQKSIRLPNHSEKPSVNNAELHCGQPSKDFRSDSSSCQDAVRTSVSDPSKPAPAVDVNLQAVQQVEASCSSRANDSIIASDSQMKVKSPPQILSDEALVLPNISRASVIPELEFIWQGGFEVSRSGRLDKLCDGVQAHLSTSASPKVLEAATKFPCKVQLEEVTRASSWPWQFQGKSPDETNIGLFFFAKDFESYEKNYWKLLEDMIKNDLALKGNIEGAELLVFPSNKLPVNSQRWNKLFFLWGVFRGKSLSCFETVAQSHEKSFGSSLDPSVQDLSTQLPELPISHKLYSHEKHPDDEIPISDGSPEVKGVKFAASVDLHPILSSGVQMNATQFNGATSSDTFLKNIDLAGKGDVNSQCYKEMEDRNSLMTGEACGFDKLGGNKKESSPSKKRPLPTSMGTFSHDSDENVRTAVMQLNESISPPVDDRRDHKKMKLGSRGILDLNFSEENLVPDGRVVFPMDVDFLKNTKSDTVVNVESLEKDGPPAPKIPNLELELGGSKEFPKEEVSPIRDDMEASLSLSLAFCASKKEWKS</sequence>
<dbReference type="PROSITE" id="PS50016">
    <property type="entry name" value="ZF_PHD_2"/>
    <property type="match status" value="1"/>
</dbReference>
<dbReference type="GO" id="GO:0140566">
    <property type="term" value="F:histone reader activity"/>
    <property type="evidence" value="ECO:0007669"/>
    <property type="project" value="InterPro"/>
</dbReference>
<dbReference type="InterPro" id="IPR011011">
    <property type="entry name" value="Znf_FYVE_PHD"/>
</dbReference>
<comment type="caution">
    <text evidence="9">The sequence shown here is derived from an EMBL/GenBank/DDBJ whole genome shotgun (WGS) entry which is preliminary data.</text>
</comment>
<dbReference type="PANTHER" id="PTHR33304">
    <property type="match status" value="1"/>
</dbReference>
<proteinExistence type="predicted"/>
<keyword evidence="4" id="KW-0805">Transcription regulation</keyword>